<dbReference type="RefSeq" id="WP_358292818.1">
    <property type="nucleotide sequence ID" value="NZ_JBEYGJ010000071.1"/>
</dbReference>
<evidence type="ECO:0000313" key="2">
    <source>
        <dbReference type="EMBL" id="MFE9230996.1"/>
    </source>
</evidence>
<dbReference type="Pfam" id="PF13555">
    <property type="entry name" value="AAA_29"/>
    <property type="match status" value="1"/>
</dbReference>
<evidence type="ECO:0000256" key="1">
    <source>
        <dbReference type="SAM" id="Coils"/>
    </source>
</evidence>
<proteinExistence type="predicted"/>
<dbReference type="Pfam" id="PF13558">
    <property type="entry name" value="SbcC_Walker_B"/>
    <property type="match status" value="1"/>
</dbReference>
<sequence>MTLTTDPAALLPRQATAAEPVGTFGVGPGYRLARLEVLNWGTFHRTACTFTIDGRCALLTGGVGSGKSTLVDALTTLLLPAHKIAYNKAAGAEAKERDLRSYVLGHHKNERVEASDTTRPVGLRDHSSYSVLLGVFTNYALGIHLTLAQVFYWTSPTSTGQPERFYLTAGTPLSIDTDFTGFGTDIADLRRQLKQRGATIHGNTYTQYGKALLRGLGIPSLQALDLFHQTVSMKAVGSLDEFVRGRMLEPFDAQAAVDKIVAHFDALTASHDEVVRARRMIEGLTPIVAACNRHDTIQQEITALERRREAVPAFFAQHRHRLLALRHEELLSSAADLEKTQSTREQQLEQLRDAADGLRRRIDGAGGEKLISLTGRIEELGRERERRRRRAAEYSTWLARAGMEPVTDTASFRERTDQISTARTQAEEQEQQHREKLDGLAIARHDNTTATDEVRREITSLQQQRSSIPAQLLDLRRELAAAAGVLDDVLPFAGELIQVRDNEAEWAGAAERVLRGFALSLLVPHTHYDAVSAWVNGRHLGLRLVYYQVPALTPVTALPDDPTLLSGKLELKSDSWARDWLAARLRSRADYLCAEDLDAFTRATRPAVTRQGLIKAGGGRHEKDDTRRIDDRRNWVLGWSNHAKLDALLTEATRLTRESAAITAAARELEKQQKTRVETSAALTLLASVGTYAELDWQSTAADIEQREQQKRALEAAAGLDTLTAQLQRTEDKIKQGQKTYATGQEELGGLRRDGQNIATQLEKTTAFLAQCDLGRMAEHEETLKKFLPVADGDEHSLLEKLDDAERHAETRLSRTSGSRHDALRHASSQAVGLMTAFRGRYPVHTAELDNTVESADGYRALHRRLTDEDLPRFEEQFLLYLRTNVIRDIASFQAHLGAQEQQIRERIDVINTSLAGIAYNPGRYIRLNAAPTPNKEIREFQHDLRACTSEALSNDADDAYTEEKFLQVKVLLDRFKGRPEHTRLDKEWTSRVTDVRRWFVFSASELNREDGTEYEVHSDSGGKSGGQKEKLAYTILAASLAYQFRIDPTAVRPKTFHFVTIDEAFGRGDDPSAHFALDLFQRLGLQLLVVTPLQKLHVIEPHVTRVGYVDRPDKTRSRLTTLTIEEFRAQKQAAARQPNRLLTDQS</sequence>
<name>A0ABW6LT77_9ACTN</name>
<dbReference type="SUPFAM" id="SSF52540">
    <property type="entry name" value="P-loop containing nucleoside triphosphate hydrolases"/>
    <property type="match status" value="1"/>
</dbReference>
<protein>
    <submittedName>
        <fullName evidence="2">ATP-binding protein</fullName>
    </submittedName>
</protein>
<gene>
    <name evidence="2" type="ORF">ACFYM3_41780</name>
</gene>
<feature type="coiled-coil region" evidence="1">
    <location>
        <begin position="334"/>
        <end position="368"/>
    </location>
</feature>
<accession>A0ABW6LT77</accession>
<dbReference type="EMBL" id="JBIAFP010000044">
    <property type="protein sequence ID" value="MFE9230996.1"/>
    <property type="molecule type" value="Genomic_DNA"/>
</dbReference>
<evidence type="ECO:0000313" key="3">
    <source>
        <dbReference type="Proteomes" id="UP001601288"/>
    </source>
</evidence>
<keyword evidence="3" id="KW-1185">Reference proteome</keyword>
<organism evidence="2 3">
    <name type="scientific">Streptomyces massasporeus</name>
    <dbReference type="NCBI Taxonomy" id="67324"/>
    <lineage>
        <taxon>Bacteria</taxon>
        <taxon>Bacillati</taxon>
        <taxon>Actinomycetota</taxon>
        <taxon>Actinomycetes</taxon>
        <taxon>Kitasatosporales</taxon>
        <taxon>Streptomycetaceae</taxon>
        <taxon>Streptomyces</taxon>
    </lineage>
</organism>
<keyword evidence="2" id="KW-0547">Nucleotide-binding</keyword>
<keyword evidence="1" id="KW-0175">Coiled coil</keyword>
<comment type="caution">
    <text evidence="2">The sequence shown here is derived from an EMBL/GenBank/DDBJ whole genome shotgun (WGS) entry which is preliminary data.</text>
</comment>
<dbReference type="Proteomes" id="UP001601288">
    <property type="component" value="Unassembled WGS sequence"/>
</dbReference>
<dbReference type="GO" id="GO:0005524">
    <property type="term" value="F:ATP binding"/>
    <property type="evidence" value="ECO:0007669"/>
    <property type="project" value="UniProtKB-KW"/>
</dbReference>
<keyword evidence="2" id="KW-0067">ATP-binding</keyword>
<reference evidence="2 3" key="1">
    <citation type="submission" date="2024-10" db="EMBL/GenBank/DDBJ databases">
        <title>The Natural Products Discovery Center: Release of the First 8490 Sequenced Strains for Exploring Actinobacteria Biosynthetic Diversity.</title>
        <authorList>
            <person name="Kalkreuter E."/>
            <person name="Kautsar S.A."/>
            <person name="Yang D."/>
            <person name="Bader C.D."/>
            <person name="Teijaro C.N."/>
            <person name="Fluegel L."/>
            <person name="Davis C.M."/>
            <person name="Simpson J.R."/>
            <person name="Lauterbach L."/>
            <person name="Steele A.D."/>
            <person name="Gui C."/>
            <person name="Meng S."/>
            <person name="Li G."/>
            <person name="Viehrig K."/>
            <person name="Ye F."/>
            <person name="Su P."/>
            <person name="Kiefer A.F."/>
            <person name="Nichols A."/>
            <person name="Cepeda A.J."/>
            <person name="Yan W."/>
            <person name="Fan B."/>
            <person name="Jiang Y."/>
            <person name="Adhikari A."/>
            <person name="Zheng C.-J."/>
            <person name="Schuster L."/>
            <person name="Cowan T.M."/>
            <person name="Smanski M.J."/>
            <person name="Chevrette M.G."/>
            <person name="De Carvalho L.P.S."/>
            <person name="Shen B."/>
        </authorList>
    </citation>
    <scope>NUCLEOTIDE SEQUENCE [LARGE SCALE GENOMIC DNA]</scope>
    <source>
        <strain evidence="2 3">NPDC007066</strain>
    </source>
</reference>
<dbReference type="InterPro" id="IPR027417">
    <property type="entry name" value="P-loop_NTPase"/>
</dbReference>
<dbReference type="Gene3D" id="3.40.1140.10">
    <property type="match status" value="1"/>
</dbReference>